<dbReference type="PANTHER" id="PTHR22914">
    <property type="entry name" value="CHITIN SYNTHASE"/>
    <property type="match status" value="1"/>
</dbReference>
<accession>A0ABD3MD15</accession>
<evidence type="ECO:0000256" key="5">
    <source>
        <dbReference type="ARBA" id="ARBA00022989"/>
    </source>
</evidence>
<keyword evidence="7" id="KW-0325">Glycoprotein</keyword>
<dbReference type="GO" id="GO:0004100">
    <property type="term" value="F:chitin synthase activity"/>
    <property type="evidence" value="ECO:0007669"/>
    <property type="project" value="UniProtKB-EC"/>
</dbReference>
<reference evidence="11 12" key="1">
    <citation type="submission" date="2024-10" db="EMBL/GenBank/DDBJ databases">
        <title>Updated reference genomes for cyclostephanoid diatoms.</title>
        <authorList>
            <person name="Roberts W.R."/>
            <person name="Alverson A.J."/>
        </authorList>
    </citation>
    <scope>NUCLEOTIDE SEQUENCE [LARGE SCALE GENOMIC DNA]</scope>
    <source>
        <strain evidence="11 12">AJA232-27</strain>
    </source>
</reference>
<dbReference type="Pfam" id="PF03142">
    <property type="entry name" value="Chitin_synth_2"/>
    <property type="match status" value="1"/>
</dbReference>
<feature type="compositionally biased region" description="Basic and acidic residues" evidence="8">
    <location>
        <begin position="167"/>
        <end position="181"/>
    </location>
</feature>
<evidence type="ECO:0000313" key="12">
    <source>
        <dbReference type="Proteomes" id="UP001530293"/>
    </source>
</evidence>
<keyword evidence="4 9" id="KW-0812">Transmembrane</keyword>
<dbReference type="InterPro" id="IPR004835">
    <property type="entry name" value="Chitin_synth"/>
</dbReference>
<feature type="transmembrane region" description="Helical" evidence="9">
    <location>
        <begin position="1170"/>
        <end position="1192"/>
    </location>
</feature>
<feature type="transmembrane region" description="Helical" evidence="9">
    <location>
        <begin position="775"/>
        <end position="799"/>
    </location>
</feature>
<organism evidence="11 12">
    <name type="scientific">Discostella pseudostelligera</name>
    <dbReference type="NCBI Taxonomy" id="259834"/>
    <lineage>
        <taxon>Eukaryota</taxon>
        <taxon>Sar</taxon>
        <taxon>Stramenopiles</taxon>
        <taxon>Ochrophyta</taxon>
        <taxon>Bacillariophyta</taxon>
        <taxon>Coscinodiscophyceae</taxon>
        <taxon>Thalassiosirophycidae</taxon>
        <taxon>Stephanodiscales</taxon>
        <taxon>Stephanodiscaceae</taxon>
        <taxon>Discostella</taxon>
    </lineage>
</organism>
<evidence type="ECO:0000256" key="9">
    <source>
        <dbReference type="SAM" id="Phobius"/>
    </source>
</evidence>
<dbReference type="Proteomes" id="UP001530293">
    <property type="component" value="Unassembled WGS sequence"/>
</dbReference>
<dbReference type="SUPFAM" id="SSF53448">
    <property type="entry name" value="Nucleotide-diphospho-sugar transferases"/>
    <property type="match status" value="1"/>
</dbReference>
<dbReference type="InterPro" id="IPR036400">
    <property type="entry name" value="Cyt_B5-like_heme/steroid_sf"/>
</dbReference>
<protein>
    <recommendedName>
        <fullName evidence="2">chitin synthase</fullName>
        <ecNumber evidence="2">2.4.1.16</ecNumber>
    </recommendedName>
</protein>
<keyword evidence="3" id="KW-0328">Glycosyltransferase</keyword>
<evidence type="ECO:0000256" key="4">
    <source>
        <dbReference type="ARBA" id="ARBA00022692"/>
    </source>
</evidence>
<dbReference type="EMBL" id="JALLBG020000175">
    <property type="protein sequence ID" value="KAL3760676.1"/>
    <property type="molecule type" value="Genomic_DNA"/>
</dbReference>
<dbReference type="SUPFAM" id="SSF55856">
    <property type="entry name" value="Cytochrome b5-like heme/steroid binding domain"/>
    <property type="match status" value="1"/>
</dbReference>
<keyword evidence="12" id="KW-1185">Reference proteome</keyword>
<feature type="region of interest" description="Disordered" evidence="8">
    <location>
        <begin position="315"/>
        <end position="350"/>
    </location>
</feature>
<keyword evidence="5 9" id="KW-1133">Transmembrane helix</keyword>
<evidence type="ECO:0000256" key="8">
    <source>
        <dbReference type="SAM" id="MobiDB-lite"/>
    </source>
</evidence>
<dbReference type="SMART" id="SM01117">
    <property type="entry name" value="Cyt-b5"/>
    <property type="match status" value="2"/>
</dbReference>
<dbReference type="InterPro" id="IPR001199">
    <property type="entry name" value="Cyt_B5-like_heme/steroid-bd"/>
</dbReference>
<evidence type="ECO:0000313" key="11">
    <source>
        <dbReference type="EMBL" id="KAL3760676.1"/>
    </source>
</evidence>
<feature type="domain" description="Cytochrome b5 heme-binding" evidence="10">
    <location>
        <begin position="554"/>
        <end position="592"/>
    </location>
</feature>
<gene>
    <name evidence="11" type="ORF">ACHAWU_005397</name>
</gene>
<feature type="compositionally biased region" description="Low complexity" evidence="8">
    <location>
        <begin position="1127"/>
        <end position="1152"/>
    </location>
</feature>
<feature type="compositionally biased region" description="Basic and acidic residues" evidence="8">
    <location>
        <begin position="117"/>
        <end position="127"/>
    </location>
</feature>
<dbReference type="PANTHER" id="PTHR22914:SF41">
    <property type="entry name" value="CHITIN SYNTHASE 7"/>
    <property type="match status" value="1"/>
</dbReference>
<keyword evidence="3" id="KW-0808">Transferase</keyword>
<feature type="compositionally biased region" description="Gly residues" evidence="8">
    <location>
        <begin position="64"/>
        <end position="88"/>
    </location>
</feature>
<evidence type="ECO:0000256" key="3">
    <source>
        <dbReference type="ARBA" id="ARBA00022676"/>
    </source>
</evidence>
<dbReference type="Gene3D" id="3.10.120.10">
    <property type="entry name" value="Cytochrome b5-like heme/steroid binding domain"/>
    <property type="match status" value="1"/>
</dbReference>
<evidence type="ECO:0000256" key="6">
    <source>
        <dbReference type="ARBA" id="ARBA00023136"/>
    </source>
</evidence>
<feature type="compositionally biased region" description="Polar residues" evidence="8">
    <location>
        <begin position="321"/>
        <end position="335"/>
    </location>
</feature>
<feature type="transmembrane region" description="Helical" evidence="9">
    <location>
        <begin position="475"/>
        <end position="492"/>
    </location>
</feature>
<sequence length="1454" mass="155671">MGSNRSGSNGGGRGSGRGGGVGRGSGSVNDGRRRRSDASDRLLQLVQELSTPSSSSSVKSSSSSGGGGGGRSRGSGHGSTGGNSGNNGNGSLRFIGNRSGGGGGGGGGPAAGNNSPDNHDAGDDDHSGIGGGGNGGYLPNQYIHSNSSSNGNNSGSRNNNNRGGGSGRDDFSFNGGDERGGGGRGRGGGAATGLGSVSSSISSGSGMMEPTGFVMPMGSGGGGGYAGDPSSVISGGSSLPSSAGGSYTNINHHHHHNMMYNTNMSTVSAPVAGGGYNNTTNNNMMMMMTNPSYNNNNMMYGNAAAAAGYGGGGGGGGGGSSHYSSQNPSLYSSMDGSGGVGDNGSHQQQPMMMMSSSQGMMSSGSGSMSQPYYNMIPGVTDTNNNNNNNMMYSTSNTGSIAGVSSYANSSSASSRGTRSLANSGAMIPRAKFSWASNSVGTQSTVLTRRSYLSSAQQHAINSVPEPMHEREGGKVVAGRIWASFAWIITFPIPNKCVMRPTKDAKQAWREKVALFLIMVSCSVFFVGVFGFVPLLLCKEDTIFSMQDVWLQSGESWVVVHGIIYDVNDLIYRHPGGVKGIVNFLGKDASKLFPRAPPVTLPQKCLDMEKVSAFDLNIYTPDNNFTNPTCQSFSDLDVLLGITCHTFAAGSNGTSKFLGDYERGILSHTSVGLNAEGISWFSLYTRVYDVTNYIKTIKENQDPNEDEEEGDSIDKNPAAYLTPTLNKVIMNSLGGDATNLYEALFGSSEYIACLEEMFYTGLLDDEFDTFCYTLNIMMYVMLVFVATLMVIQFLASMIYICPRHRTYSEEDVMSPVMIMVPCYNEGDNELRKTIKSVLNTTYPDENKVLFMVADGLVTGNGEDMSTPEHLANILGFDIDEFEDDTFEYDCIGVIHTKNRARVYHGILQKGHKFLKYIAVVKCGLPEEASTSAKPGNRGKRDSQLVIMGYYNRIHYGRGLTELDSAIQRAMVDLNLQADMVRFLMAIDADTRVDVMSITHMVYAMDKKEKVLALCGETKVDNKASSWVTMIQVFEYYNSHHLKKAFEAAFGCVTCLPGCFTMYRIIADDGTPLLPGDGVLYEYSRNGKLLPQQMTTTRRKQPLLDIPSTGDSLAAAALLHANNNEKENITNSSSNSNSNEVDTSNSSPPSSSSMYGNSCGSMLGMNTMMMPYGGYGGGMMGGMYGMGGMGFGGMYGMGIGMGMGSQWLMSFNQLLFGIQSVIFSLGQAVQIVGMNAQQIKHVIESVRGMVENALGHVVNSKLLLGGGSGVVPSLEKVGGEARRWLLLGNEADEGGSCCRRDDNDFGVTSPSIAREGEEEQNRLTQSDIIRRRRLAALRWTMTLSASYFIYKAVRRILLRTLFHHRGGGDGAGGNNLLAQQQQQYQSPLRTTLRNDYYGGASSNDYYDRGMRGGYNRGYGMNGYYDDSASYYGQQRRSHDPYYSSGYGNNMDGRYYY</sequence>
<dbReference type="GO" id="GO:0005886">
    <property type="term" value="C:plasma membrane"/>
    <property type="evidence" value="ECO:0007669"/>
    <property type="project" value="UniProtKB-SubCell"/>
</dbReference>
<feature type="compositionally biased region" description="Low complexity" evidence="8">
    <location>
        <begin position="53"/>
        <end position="63"/>
    </location>
</feature>
<evidence type="ECO:0000256" key="7">
    <source>
        <dbReference type="ARBA" id="ARBA00023180"/>
    </source>
</evidence>
<dbReference type="Pfam" id="PF00173">
    <property type="entry name" value="Cyt-b5"/>
    <property type="match status" value="1"/>
</dbReference>
<feature type="compositionally biased region" description="Low complexity" evidence="8">
    <location>
        <begin position="193"/>
        <end position="205"/>
    </location>
</feature>
<dbReference type="InterPro" id="IPR029044">
    <property type="entry name" value="Nucleotide-diphossugar_trans"/>
</dbReference>
<feature type="transmembrane region" description="Helical" evidence="9">
    <location>
        <begin position="512"/>
        <end position="536"/>
    </location>
</feature>
<evidence type="ECO:0000256" key="1">
    <source>
        <dbReference type="ARBA" id="ARBA00004651"/>
    </source>
</evidence>
<dbReference type="Gene3D" id="3.90.550.10">
    <property type="entry name" value="Spore Coat Polysaccharide Biosynthesis Protein SpsA, Chain A"/>
    <property type="match status" value="1"/>
</dbReference>
<comment type="caution">
    <text evidence="11">The sequence shown here is derived from an EMBL/GenBank/DDBJ whole genome shotgun (WGS) entry which is preliminary data.</text>
</comment>
<feature type="compositionally biased region" description="Gly residues" evidence="8">
    <location>
        <begin position="182"/>
        <end position="192"/>
    </location>
</feature>
<feature type="compositionally biased region" description="Low complexity" evidence="8">
    <location>
        <begin position="145"/>
        <end position="161"/>
    </location>
</feature>
<dbReference type="EC" id="2.4.1.16" evidence="2"/>
<evidence type="ECO:0000259" key="10">
    <source>
        <dbReference type="PROSITE" id="PS50255"/>
    </source>
</evidence>
<dbReference type="PROSITE" id="PS50255">
    <property type="entry name" value="CYTOCHROME_B5_2"/>
    <property type="match status" value="1"/>
</dbReference>
<name>A0ABD3MD15_9STRA</name>
<comment type="subcellular location">
    <subcellularLocation>
        <location evidence="1">Cell membrane</location>
        <topology evidence="1">Multi-pass membrane protein</topology>
    </subcellularLocation>
</comment>
<evidence type="ECO:0000256" key="2">
    <source>
        <dbReference type="ARBA" id="ARBA00012543"/>
    </source>
</evidence>
<feature type="region of interest" description="Disordered" evidence="8">
    <location>
        <begin position="1125"/>
        <end position="1152"/>
    </location>
</feature>
<keyword evidence="6 9" id="KW-0472">Membrane</keyword>
<proteinExistence type="predicted"/>
<feature type="compositionally biased region" description="Gly residues" evidence="8">
    <location>
        <begin position="8"/>
        <end position="25"/>
    </location>
</feature>
<feature type="region of interest" description="Disordered" evidence="8">
    <location>
        <begin position="1"/>
        <end position="205"/>
    </location>
</feature>
<feature type="compositionally biased region" description="Gly residues" evidence="8">
    <location>
        <begin position="98"/>
        <end position="110"/>
    </location>
</feature>